<dbReference type="AlphaFoldDB" id="A0ABD6DEM1"/>
<evidence type="ECO:0000256" key="1">
    <source>
        <dbReference type="SAM" id="Phobius"/>
    </source>
</evidence>
<keyword evidence="1" id="KW-0472">Membrane</keyword>
<organism evidence="2 3">
    <name type="scientific">Halohasta litorea</name>
    <dbReference type="NCBI Taxonomy" id="869891"/>
    <lineage>
        <taxon>Archaea</taxon>
        <taxon>Methanobacteriati</taxon>
        <taxon>Methanobacteriota</taxon>
        <taxon>Stenosarchaea group</taxon>
        <taxon>Halobacteria</taxon>
        <taxon>Halobacteriales</taxon>
        <taxon>Haloferacaceae</taxon>
        <taxon>Halohasta</taxon>
    </lineage>
</organism>
<dbReference type="EMBL" id="JBHUDM010000006">
    <property type="protein sequence ID" value="MFD1643598.1"/>
    <property type="molecule type" value="Genomic_DNA"/>
</dbReference>
<comment type="caution">
    <text evidence="2">The sequence shown here is derived from an EMBL/GenBank/DDBJ whole genome shotgun (WGS) entry which is preliminary data.</text>
</comment>
<accession>A0ABD6DEM1</accession>
<dbReference type="Proteomes" id="UP001597052">
    <property type="component" value="Unassembled WGS sequence"/>
</dbReference>
<feature type="transmembrane region" description="Helical" evidence="1">
    <location>
        <begin position="27"/>
        <end position="44"/>
    </location>
</feature>
<reference evidence="2 3" key="1">
    <citation type="journal article" date="2019" name="Int. J. Syst. Evol. Microbiol.">
        <title>The Global Catalogue of Microorganisms (GCM) 10K type strain sequencing project: providing services to taxonomists for standard genome sequencing and annotation.</title>
        <authorList>
            <consortium name="The Broad Institute Genomics Platform"/>
            <consortium name="The Broad Institute Genome Sequencing Center for Infectious Disease"/>
            <person name="Wu L."/>
            <person name="Ma J."/>
        </authorList>
    </citation>
    <scope>NUCLEOTIDE SEQUENCE [LARGE SCALE GENOMIC DNA]</scope>
    <source>
        <strain evidence="2 3">CGMCC 1.10593</strain>
    </source>
</reference>
<gene>
    <name evidence="2" type="ORF">ACFSBW_17130</name>
</gene>
<keyword evidence="1" id="KW-1133">Transmembrane helix</keyword>
<evidence type="ECO:0000313" key="2">
    <source>
        <dbReference type="EMBL" id="MFD1643598.1"/>
    </source>
</evidence>
<proteinExistence type="predicted"/>
<keyword evidence="1" id="KW-0812">Transmembrane</keyword>
<name>A0ABD6DEM1_9EURY</name>
<protein>
    <submittedName>
        <fullName evidence="2">Uncharacterized protein</fullName>
    </submittedName>
</protein>
<dbReference type="RefSeq" id="WP_256397582.1">
    <property type="nucleotide sequence ID" value="NZ_JANHDJ010000008.1"/>
</dbReference>
<evidence type="ECO:0000313" key="3">
    <source>
        <dbReference type="Proteomes" id="UP001597052"/>
    </source>
</evidence>
<sequence length="45" mass="4992">MIGIRSRSRTDSLSTRCRRVVMTADRGWKATALGLLIVLSLSMVL</sequence>
<keyword evidence="3" id="KW-1185">Reference proteome</keyword>